<accession>A0A915K7R5</accession>
<evidence type="ECO:0000256" key="1">
    <source>
        <dbReference type="SAM" id="MobiDB-lite"/>
    </source>
</evidence>
<feature type="compositionally biased region" description="Low complexity" evidence="1">
    <location>
        <begin position="22"/>
        <end position="33"/>
    </location>
</feature>
<name>A0A915K7R5_ROMCU</name>
<dbReference type="WBParaSite" id="nRc.2.0.1.t33927-RA">
    <property type="protein sequence ID" value="nRc.2.0.1.t33927-RA"/>
    <property type="gene ID" value="nRc.2.0.1.g33927"/>
</dbReference>
<keyword evidence="2" id="KW-1185">Reference proteome</keyword>
<evidence type="ECO:0000313" key="2">
    <source>
        <dbReference type="Proteomes" id="UP000887565"/>
    </source>
</evidence>
<sequence>MPKPWRKTKTNGNHLLPDMLHSMGGSKSSRSISINTDGKKRLLAGGLTATTPKCPSTVLMKAS</sequence>
<dbReference type="Proteomes" id="UP000887565">
    <property type="component" value="Unplaced"/>
</dbReference>
<protein>
    <submittedName>
        <fullName evidence="3">Uncharacterized protein</fullName>
    </submittedName>
</protein>
<evidence type="ECO:0000313" key="3">
    <source>
        <dbReference type="WBParaSite" id="nRc.2.0.1.t33927-RA"/>
    </source>
</evidence>
<feature type="region of interest" description="Disordered" evidence="1">
    <location>
        <begin position="1"/>
        <end position="33"/>
    </location>
</feature>
<reference evidence="3" key="1">
    <citation type="submission" date="2022-11" db="UniProtKB">
        <authorList>
            <consortium name="WormBaseParasite"/>
        </authorList>
    </citation>
    <scope>IDENTIFICATION</scope>
</reference>
<dbReference type="AlphaFoldDB" id="A0A915K7R5"/>
<proteinExistence type="predicted"/>
<organism evidence="2 3">
    <name type="scientific">Romanomermis culicivorax</name>
    <name type="common">Nematode worm</name>
    <dbReference type="NCBI Taxonomy" id="13658"/>
    <lineage>
        <taxon>Eukaryota</taxon>
        <taxon>Metazoa</taxon>
        <taxon>Ecdysozoa</taxon>
        <taxon>Nematoda</taxon>
        <taxon>Enoplea</taxon>
        <taxon>Dorylaimia</taxon>
        <taxon>Mermithida</taxon>
        <taxon>Mermithoidea</taxon>
        <taxon>Mermithidae</taxon>
        <taxon>Romanomermis</taxon>
    </lineage>
</organism>